<name>A0A6L9QB29_9ACTN</name>
<sequence>MPVSSSAQAARKRLADRLRELRVAADLTAIELAAAAGWHRTKVSRLEHGARAPSAGDIRAWCAACGADEEAEELVAALVASDSMWTEWRRVERAGLKRAQEAVLPLWDRTRRFRIYSSWLVPGPVQAEPYVRALLEATRARRGLANDVDEAVAVRVAKQDVLHRPGRRFAVLLEEAVLRYRIGGTGVLRAQLEHLLEEMDSPALSLGIVPLDADRTQLRPVEMFFMFDDELVSAEFVSGALRVTAPSEVRQYGEAFDVLAGMAVHGGQARKLIGRALEAL</sequence>
<dbReference type="SMART" id="SM00530">
    <property type="entry name" value="HTH_XRE"/>
    <property type="match status" value="1"/>
</dbReference>
<dbReference type="Pfam" id="PF13560">
    <property type="entry name" value="HTH_31"/>
    <property type="match status" value="1"/>
</dbReference>
<dbReference type="InterPro" id="IPR043917">
    <property type="entry name" value="DUF5753"/>
</dbReference>
<dbReference type="InterPro" id="IPR001387">
    <property type="entry name" value="Cro/C1-type_HTH"/>
</dbReference>
<protein>
    <submittedName>
        <fullName evidence="2">Helix-turn-helix transcriptional regulator</fullName>
    </submittedName>
</protein>
<dbReference type="EMBL" id="JAAGLI010000213">
    <property type="protein sequence ID" value="NEA22611.1"/>
    <property type="molecule type" value="Genomic_DNA"/>
</dbReference>
<proteinExistence type="predicted"/>
<organism evidence="2 3">
    <name type="scientific">Actinomadura bangladeshensis</name>
    <dbReference type="NCBI Taxonomy" id="453573"/>
    <lineage>
        <taxon>Bacteria</taxon>
        <taxon>Bacillati</taxon>
        <taxon>Actinomycetota</taxon>
        <taxon>Actinomycetes</taxon>
        <taxon>Streptosporangiales</taxon>
        <taxon>Thermomonosporaceae</taxon>
        <taxon>Actinomadura</taxon>
    </lineage>
</organism>
<reference evidence="2 3" key="1">
    <citation type="submission" date="2020-01" db="EMBL/GenBank/DDBJ databases">
        <title>Insect and environment-associated Actinomycetes.</title>
        <authorList>
            <person name="Currrie C."/>
            <person name="Chevrette M."/>
            <person name="Carlson C."/>
            <person name="Stubbendieck R."/>
            <person name="Wendt-Pienkowski E."/>
        </authorList>
    </citation>
    <scope>NUCLEOTIDE SEQUENCE [LARGE SCALE GENOMIC DNA]</scope>
    <source>
        <strain evidence="2 3">SID10258</strain>
    </source>
</reference>
<feature type="domain" description="HTH cro/C1-type" evidence="1">
    <location>
        <begin position="18"/>
        <end position="74"/>
    </location>
</feature>
<evidence type="ECO:0000313" key="3">
    <source>
        <dbReference type="Proteomes" id="UP000475532"/>
    </source>
</evidence>
<dbReference type="InterPro" id="IPR010982">
    <property type="entry name" value="Lambda_DNA-bd_dom_sf"/>
</dbReference>
<accession>A0A6L9QB29</accession>
<dbReference type="Proteomes" id="UP000475532">
    <property type="component" value="Unassembled WGS sequence"/>
</dbReference>
<dbReference type="Pfam" id="PF19054">
    <property type="entry name" value="DUF5753"/>
    <property type="match status" value="1"/>
</dbReference>
<dbReference type="AlphaFoldDB" id="A0A6L9QB29"/>
<dbReference type="Gene3D" id="1.10.260.40">
    <property type="entry name" value="lambda repressor-like DNA-binding domains"/>
    <property type="match status" value="1"/>
</dbReference>
<gene>
    <name evidence="2" type="ORF">G3I70_08915</name>
</gene>
<dbReference type="GO" id="GO:0003677">
    <property type="term" value="F:DNA binding"/>
    <property type="evidence" value="ECO:0007669"/>
    <property type="project" value="InterPro"/>
</dbReference>
<dbReference type="CDD" id="cd00093">
    <property type="entry name" value="HTH_XRE"/>
    <property type="match status" value="1"/>
</dbReference>
<comment type="caution">
    <text evidence="2">The sequence shown here is derived from an EMBL/GenBank/DDBJ whole genome shotgun (WGS) entry which is preliminary data.</text>
</comment>
<evidence type="ECO:0000259" key="1">
    <source>
        <dbReference type="PROSITE" id="PS50943"/>
    </source>
</evidence>
<evidence type="ECO:0000313" key="2">
    <source>
        <dbReference type="EMBL" id="NEA22611.1"/>
    </source>
</evidence>
<dbReference type="SUPFAM" id="SSF47413">
    <property type="entry name" value="lambda repressor-like DNA-binding domains"/>
    <property type="match status" value="1"/>
</dbReference>
<dbReference type="RefSeq" id="WP_163054372.1">
    <property type="nucleotide sequence ID" value="NZ_JAAGLI010000213.1"/>
</dbReference>
<dbReference type="PROSITE" id="PS50943">
    <property type="entry name" value="HTH_CROC1"/>
    <property type="match status" value="1"/>
</dbReference>